<dbReference type="GO" id="GO:0045892">
    <property type="term" value="P:negative regulation of DNA-templated transcription"/>
    <property type="evidence" value="ECO:0007669"/>
    <property type="project" value="InterPro"/>
</dbReference>
<proteinExistence type="inferred from homology"/>
<keyword evidence="6" id="KW-0804">Transcription</keyword>
<evidence type="ECO:0000256" key="3">
    <source>
        <dbReference type="ARBA" id="ARBA00022491"/>
    </source>
</evidence>
<dbReference type="SUPFAM" id="SSF101498">
    <property type="entry name" value="Anti-sigma factor FlgM"/>
    <property type="match status" value="1"/>
</dbReference>
<evidence type="ECO:0000256" key="6">
    <source>
        <dbReference type="ARBA" id="ARBA00023163"/>
    </source>
</evidence>
<evidence type="ECO:0000256" key="5">
    <source>
        <dbReference type="ARBA" id="ARBA00023015"/>
    </source>
</evidence>
<feature type="compositionally biased region" description="Basic and acidic residues" evidence="7">
    <location>
        <begin position="21"/>
        <end position="33"/>
    </location>
</feature>
<evidence type="ECO:0000313" key="9">
    <source>
        <dbReference type="EMBL" id="SVD46083.1"/>
    </source>
</evidence>
<feature type="region of interest" description="Disordered" evidence="7">
    <location>
        <begin position="1"/>
        <end position="59"/>
    </location>
</feature>
<keyword evidence="5" id="KW-0805">Transcription regulation</keyword>
<evidence type="ECO:0000256" key="4">
    <source>
        <dbReference type="ARBA" id="ARBA00022795"/>
    </source>
</evidence>
<feature type="compositionally biased region" description="Low complexity" evidence="7">
    <location>
        <begin position="34"/>
        <end position="47"/>
    </location>
</feature>
<evidence type="ECO:0000256" key="2">
    <source>
        <dbReference type="ARBA" id="ARBA00017823"/>
    </source>
</evidence>
<organism evidence="9">
    <name type="scientific">marine metagenome</name>
    <dbReference type="NCBI Taxonomy" id="408172"/>
    <lineage>
        <taxon>unclassified sequences</taxon>
        <taxon>metagenomes</taxon>
        <taxon>ecological metagenomes</taxon>
    </lineage>
</organism>
<dbReference type="AlphaFoldDB" id="A0A382VHU6"/>
<feature type="compositionally biased region" description="Basic and acidic residues" evidence="7">
    <location>
        <begin position="48"/>
        <end position="59"/>
    </location>
</feature>
<dbReference type="InterPro" id="IPR031316">
    <property type="entry name" value="FlgM_C"/>
</dbReference>
<evidence type="ECO:0000259" key="8">
    <source>
        <dbReference type="Pfam" id="PF04316"/>
    </source>
</evidence>
<gene>
    <name evidence="9" type="ORF">METZ01_LOCUS398937</name>
</gene>
<dbReference type="InterPro" id="IPR035890">
    <property type="entry name" value="Anti-sigma-28_factor_FlgM_sf"/>
</dbReference>
<feature type="compositionally biased region" description="Polar residues" evidence="7">
    <location>
        <begin position="11"/>
        <end position="20"/>
    </location>
</feature>
<evidence type="ECO:0000256" key="1">
    <source>
        <dbReference type="ARBA" id="ARBA00005322"/>
    </source>
</evidence>
<name>A0A382VHU6_9ZZZZ</name>
<dbReference type="NCBIfam" id="TIGR03824">
    <property type="entry name" value="FlgM_jcvi"/>
    <property type="match status" value="1"/>
</dbReference>
<dbReference type="GO" id="GO:0044781">
    <property type="term" value="P:bacterial-type flagellum organization"/>
    <property type="evidence" value="ECO:0007669"/>
    <property type="project" value="UniProtKB-KW"/>
</dbReference>
<keyword evidence="4" id="KW-1005">Bacterial flagellum biogenesis</keyword>
<accession>A0A382VHU6</accession>
<dbReference type="Pfam" id="PF04316">
    <property type="entry name" value="FlgM"/>
    <property type="match status" value="1"/>
</dbReference>
<feature type="domain" description="Anti-sigma-28 factor FlgM C-terminal" evidence="8">
    <location>
        <begin position="47"/>
        <end position="90"/>
    </location>
</feature>
<keyword evidence="3" id="KW-0678">Repressor</keyword>
<dbReference type="InterPro" id="IPR007412">
    <property type="entry name" value="FlgM"/>
</dbReference>
<dbReference type="EMBL" id="UINC01152093">
    <property type="protein sequence ID" value="SVD46083.1"/>
    <property type="molecule type" value="Genomic_DNA"/>
</dbReference>
<reference evidence="9" key="1">
    <citation type="submission" date="2018-05" db="EMBL/GenBank/DDBJ databases">
        <authorList>
            <person name="Lanie J.A."/>
            <person name="Ng W.-L."/>
            <person name="Kazmierczak K.M."/>
            <person name="Andrzejewski T.M."/>
            <person name="Davidsen T.M."/>
            <person name="Wayne K.J."/>
            <person name="Tettelin H."/>
            <person name="Glass J.I."/>
            <person name="Rusch D."/>
            <person name="Podicherti R."/>
            <person name="Tsui H.-C.T."/>
            <person name="Winkler M.E."/>
        </authorList>
    </citation>
    <scope>NUCLEOTIDE SEQUENCE</scope>
</reference>
<evidence type="ECO:0000256" key="7">
    <source>
        <dbReference type="SAM" id="MobiDB-lite"/>
    </source>
</evidence>
<sequence length="97" mass="10769">MVDDVSGVGSGRTQQTNQTAKPKESSNGEKRAVQSDAASARSASVEVELSREVQRSEERAQFDEAKVRELKDQIERGSYPIDTQKLAEKFADLERLL</sequence>
<comment type="similarity">
    <text evidence="1">Belongs to the FlgM family.</text>
</comment>
<protein>
    <recommendedName>
        <fullName evidence="2">Negative regulator of flagellin synthesis</fullName>
    </recommendedName>
</protein>